<gene>
    <name evidence="1" type="ORF">O9G_000483</name>
</gene>
<evidence type="ECO:0000313" key="1">
    <source>
        <dbReference type="EMBL" id="EPZ33707.1"/>
    </source>
</evidence>
<evidence type="ECO:0000313" key="2">
    <source>
        <dbReference type="Proteomes" id="UP000030755"/>
    </source>
</evidence>
<reference evidence="1 2" key="1">
    <citation type="journal article" date="2013" name="Curr. Biol.">
        <title>Shared signatures of parasitism and phylogenomics unite Cryptomycota and microsporidia.</title>
        <authorList>
            <person name="James T.Y."/>
            <person name="Pelin A."/>
            <person name="Bonen L."/>
            <person name="Ahrendt S."/>
            <person name="Sain D."/>
            <person name="Corradi N."/>
            <person name="Stajich J.E."/>
        </authorList>
    </citation>
    <scope>NUCLEOTIDE SEQUENCE [LARGE SCALE GENOMIC DNA]</scope>
    <source>
        <strain evidence="1 2">CSF55</strain>
    </source>
</reference>
<protein>
    <submittedName>
        <fullName evidence="1">Uncharacterized protein</fullName>
    </submittedName>
</protein>
<keyword evidence="2" id="KW-1185">Reference proteome</keyword>
<dbReference type="AlphaFoldDB" id="A0A075AYC0"/>
<sequence>MKWDKVTKRLRIKSHINHNINESEEIQKYLSLVKRISSGERTLDKRSMEEFIIMHERQKSMLRLNK</sequence>
<dbReference type="Proteomes" id="UP000030755">
    <property type="component" value="Unassembled WGS sequence"/>
</dbReference>
<accession>A0A075AYC0</accession>
<dbReference type="HOGENOM" id="CLU_2832608_0_0_1"/>
<organism evidence="1 2">
    <name type="scientific">Rozella allomycis (strain CSF55)</name>
    <dbReference type="NCBI Taxonomy" id="988480"/>
    <lineage>
        <taxon>Eukaryota</taxon>
        <taxon>Fungi</taxon>
        <taxon>Fungi incertae sedis</taxon>
        <taxon>Cryptomycota</taxon>
        <taxon>Cryptomycota incertae sedis</taxon>
        <taxon>Rozella</taxon>
    </lineage>
</organism>
<dbReference type="EMBL" id="KE561047">
    <property type="protein sequence ID" value="EPZ33707.1"/>
    <property type="molecule type" value="Genomic_DNA"/>
</dbReference>
<proteinExistence type="predicted"/>
<name>A0A075AYC0_ROZAC</name>